<keyword evidence="8 12" id="KW-0808">Transferase</keyword>
<evidence type="ECO:0000256" key="10">
    <source>
        <dbReference type="ARBA" id="ARBA00047445"/>
    </source>
</evidence>
<sequence>MSIKKETFPLPIPPLPDVMLEPLVRMALLEDLGRAGDLTTDTIVPAHAQAELRLIARQEGVLAGLDLARLAFSLMDSRLEFKVICADGTLLAPGTEIARIRGSGRAILSAERVALNYLCHLSGVSTATHSIAEAIKGHGARVTCTRKTMPGMRALQKYAVRVGGGSNHRFGLDDAVLIKDNHIALAGGVEAAVKRARAGVGHMVKIELEVDTLAQLQVALELGVDVVLLDNMGLDDLRAAVGMCKGRAITEASGRITPDTAAAVAATGVDQIAVGWITHSTRVLDIGLDA</sequence>
<dbReference type="NCBIfam" id="TIGR00078">
    <property type="entry name" value="nadC"/>
    <property type="match status" value="1"/>
</dbReference>
<evidence type="ECO:0000256" key="12">
    <source>
        <dbReference type="PIRNR" id="PIRNR006250"/>
    </source>
</evidence>
<dbReference type="InterPro" id="IPR022412">
    <property type="entry name" value="Quinolinate_PRibosylTrfase_N"/>
</dbReference>
<dbReference type="InterPro" id="IPR002638">
    <property type="entry name" value="Quinolinate_PRibosylTrfase_C"/>
</dbReference>
<dbReference type="RefSeq" id="WP_187723463.1">
    <property type="nucleotide sequence ID" value="NZ_CP060783.1"/>
</dbReference>
<dbReference type="GO" id="GO:0034213">
    <property type="term" value="P:quinolinate catabolic process"/>
    <property type="evidence" value="ECO:0007669"/>
    <property type="project" value="TreeGrafter"/>
</dbReference>
<dbReference type="Gene3D" id="3.90.1170.20">
    <property type="entry name" value="Quinolinate phosphoribosyl transferase, N-terminal domain"/>
    <property type="match status" value="1"/>
</dbReference>
<dbReference type="InterPro" id="IPR027277">
    <property type="entry name" value="NadC/ModD"/>
</dbReference>
<dbReference type="SUPFAM" id="SSF51690">
    <property type="entry name" value="Nicotinate/Quinolinate PRTase C-terminal domain-like"/>
    <property type="match status" value="1"/>
</dbReference>
<comment type="catalytic activity">
    <reaction evidence="10">
        <text>nicotinate beta-D-ribonucleotide + CO2 + diphosphate = quinolinate + 5-phospho-alpha-D-ribose 1-diphosphate + 2 H(+)</text>
        <dbReference type="Rhea" id="RHEA:12733"/>
        <dbReference type="ChEBI" id="CHEBI:15378"/>
        <dbReference type="ChEBI" id="CHEBI:16526"/>
        <dbReference type="ChEBI" id="CHEBI:29959"/>
        <dbReference type="ChEBI" id="CHEBI:33019"/>
        <dbReference type="ChEBI" id="CHEBI:57502"/>
        <dbReference type="ChEBI" id="CHEBI:58017"/>
        <dbReference type="EC" id="2.4.2.19"/>
    </reaction>
</comment>
<dbReference type="GO" id="GO:0009435">
    <property type="term" value="P:NAD+ biosynthetic process"/>
    <property type="evidence" value="ECO:0007669"/>
    <property type="project" value="UniProtKB-UniPathway"/>
</dbReference>
<dbReference type="PANTHER" id="PTHR32179">
    <property type="entry name" value="NICOTINATE-NUCLEOTIDE PYROPHOSPHORYLASE [CARBOXYLATING]"/>
    <property type="match status" value="1"/>
</dbReference>
<gene>
    <name evidence="15" type="ORF">H9K75_16645</name>
</gene>
<dbReference type="EC" id="2.4.2.19" evidence="5"/>
<dbReference type="PANTHER" id="PTHR32179:SF3">
    <property type="entry name" value="NICOTINATE-NUCLEOTIDE PYROPHOSPHORYLASE [CARBOXYLATING]"/>
    <property type="match status" value="1"/>
</dbReference>
<evidence type="ECO:0000256" key="6">
    <source>
        <dbReference type="ARBA" id="ARBA00022642"/>
    </source>
</evidence>
<evidence type="ECO:0000256" key="4">
    <source>
        <dbReference type="ARBA" id="ARBA00011218"/>
    </source>
</evidence>
<dbReference type="GO" id="GO:0004514">
    <property type="term" value="F:nicotinate-nucleotide diphosphorylase (carboxylating) activity"/>
    <property type="evidence" value="ECO:0007669"/>
    <property type="project" value="UniProtKB-EC"/>
</dbReference>
<dbReference type="FunFam" id="3.90.1170.20:FF:000001">
    <property type="entry name" value="Nicotinate-nucleotide diphosphorylase (Carboxylating)"/>
    <property type="match status" value="1"/>
</dbReference>
<dbReference type="PIRSF" id="PIRSF006250">
    <property type="entry name" value="NadC_ModD"/>
    <property type="match status" value="1"/>
</dbReference>
<evidence type="ECO:0000256" key="2">
    <source>
        <dbReference type="ARBA" id="ARBA00004893"/>
    </source>
</evidence>
<evidence type="ECO:0000256" key="11">
    <source>
        <dbReference type="ARBA" id="ARBA00069173"/>
    </source>
</evidence>
<comment type="similarity">
    <text evidence="3 12">Belongs to the NadC/ModD family.</text>
</comment>
<dbReference type="InterPro" id="IPR013785">
    <property type="entry name" value="Aldolase_TIM"/>
</dbReference>
<dbReference type="GO" id="GO:0005737">
    <property type="term" value="C:cytoplasm"/>
    <property type="evidence" value="ECO:0007669"/>
    <property type="project" value="TreeGrafter"/>
</dbReference>
<dbReference type="Pfam" id="PF01729">
    <property type="entry name" value="QRPTase_C"/>
    <property type="match status" value="1"/>
</dbReference>
<evidence type="ECO:0000259" key="13">
    <source>
        <dbReference type="Pfam" id="PF01729"/>
    </source>
</evidence>
<evidence type="ECO:0000256" key="1">
    <source>
        <dbReference type="ARBA" id="ARBA00003237"/>
    </source>
</evidence>
<keyword evidence="16" id="KW-1185">Reference proteome</keyword>
<dbReference type="EMBL" id="CP060783">
    <property type="protein sequence ID" value="QNP47783.1"/>
    <property type="molecule type" value="Genomic_DNA"/>
</dbReference>
<dbReference type="CDD" id="cd01572">
    <property type="entry name" value="QPRTase"/>
    <property type="match status" value="1"/>
</dbReference>
<evidence type="ECO:0000256" key="3">
    <source>
        <dbReference type="ARBA" id="ARBA00009400"/>
    </source>
</evidence>
<dbReference type="AlphaFoldDB" id="A0A7H0GHL7"/>
<dbReference type="KEGG" id="daer:H9K75_16645"/>
<dbReference type="Proteomes" id="UP000516028">
    <property type="component" value="Chromosome"/>
</dbReference>
<dbReference type="Gene3D" id="3.20.20.70">
    <property type="entry name" value="Aldolase class I"/>
    <property type="match status" value="1"/>
</dbReference>
<evidence type="ECO:0000256" key="5">
    <source>
        <dbReference type="ARBA" id="ARBA00011944"/>
    </source>
</evidence>
<comment type="subunit">
    <text evidence="4">Hexamer formed by 3 homodimers.</text>
</comment>
<dbReference type="InterPro" id="IPR036068">
    <property type="entry name" value="Nicotinate_pribotase-like_C"/>
</dbReference>
<dbReference type="Pfam" id="PF02749">
    <property type="entry name" value="QRPTase_N"/>
    <property type="match status" value="1"/>
</dbReference>
<dbReference type="FunFam" id="3.20.20.70:FF:000030">
    <property type="entry name" value="Nicotinate-nucleotide pyrophosphorylase, carboxylating"/>
    <property type="match status" value="1"/>
</dbReference>
<evidence type="ECO:0000256" key="8">
    <source>
        <dbReference type="ARBA" id="ARBA00022679"/>
    </source>
</evidence>
<protein>
    <recommendedName>
        <fullName evidence="11">Probable nicotinate-nucleotide pyrophosphorylase [carboxylating]</fullName>
        <ecNumber evidence="5">2.4.2.19</ecNumber>
    </recommendedName>
    <alternativeName>
        <fullName evidence="9">Quinolinate phosphoribosyltransferase [decarboxylating]</fullName>
    </alternativeName>
</protein>
<keyword evidence="6" id="KW-0662">Pyridine nucleotide biosynthesis</keyword>
<reference evidence="15 16" key="1">
    <citation type="submission" date="2020-08" db="EMBL/GenBank/DDBJ databases">
        <title>Genome sequence of Diaphorobacter aerolatus KACC 16536T.</title>
        <authorList>
            <person name="Hyun D.-W."/>
            <person name="Bae J.-W."/>
        </authorList>
    </citation>
    <scope>NUCLEOTIDE SEQUENCE [LARGE SCALE GENOMIC DNA]</scope>
    <source>
        <strain evidence="15 16">KACC 16536</strain>
    </source>
</reference>
<comment type="function">
    <text evidence="1">Involved in the catabolism of quinolinic acid (QA).</text>
</comment>
<organism evidence="15 16">
    <name type="scientific">Diaphorobacter aerolatus</name>
    <dbReference type="NCBI Taxonomy" id="1288495"/>
    <lineage>
        <taxon>Bacteria</taxon>
        <taxon>Pseudomonadati</taxon>
        <taxon>Pseudomonadota</taxon>
        <taxon>Betaproteobacteria</taxon>
        <taxon>Burkholderiales</taxon>
        <taxon>Comamonadaceae</taxon>
        <taxon>Diaphorobacter</taxon>
    </lineage>
</organism>
<proteinExistence type="inferred from homology"/>
<name>A0A7H0GHL7_9BURK</name>
<evidence type="ECO:0000313" key="15">
    <source>
        <dbReference type="EMBL" id="QNP47783.1"/>
    </source>
</evidence>
<feature type="domain" description="Quinolinate phosphoribosyl transferase C-terminal" evidence="13">
    <location>
        <begin position="124"/>
        <end position="289"/>
    </location>
</feature>
<comment type="pathway">
    <text evidence="2">Cofactor biosynthesis; NAD(+) biosynthesis; nicotinate D-ribonucleotide from quinolinate: step 1/1.</text>
</comment>
<dbReference type="SUPFAM" id="SSF54675">
    <property type="entry name" value="Nicotinate/Quinolinate PRTase N-terminal domain-like"/>
    <property type="match status" value="1"/>
</dbReference>
<evidence type="ECO:0000256" key="9">
    <source>
        <dbReference type="ARBA" id="ARBA00033102"/>
    </source>
</evidence>
<evidence type="ECO:0000256" key="7">
    <source>
        <dbReference type="ARBA" id="ARBA00022676"/>
    </source>
</evidence>
<dbReference type="UniPathway" id="UPA00253">
    <property type="reaction ID" value="UER00331"/>
</dbReference>
<keyword evidence="7 12" id="KW-0328">Glycosyltransferase</keyword>
<dbReference type="InterPro" id="IPR004393">
    <property type="entry name" value="NadC"/>
</dbReference>
<evidence type="ECO:0000313" key="16">
    <source>
        <dbReference type="Proteomes" id="UP000516028"/>
    </source>
</evidence>
<feature type="domain" description="Quinolinate phosphoribosyl transferase N-terminal" evidence="14">
    <location>
        <begin position="37"/>
        <end position="122"/>
    </location>
</feature>
<evidence type="ECO:0000259" key="14">
    <source>
        <dbReference type="Pfam" id="PF02749"/>
    </source>
</evidence>
<accession>A0A7H0GHL7</accession>
<dbReference type="InterPro" id="IPR037128">
    <property type="entry name" value="Quinolinate_PRibosylTase_N_sf"/>
</dbReference>